<dbReference type="CDD" id="cd08054">
    <property type="entry name" value="gp6"/>
    <property type="match status" value="1"/>
</dbReference>
<reference evidence="1 2" key="1">
    <citation type="journal article" date="2018" name="Genome Biol. Evol.">
        <title>The Genome Sequence of "Candidatus Fokinia solitaria": Insights on Reductive Evolution in Rickettsiales.</title>
        <authorList>
            <person name="Floriano A.M."/>
            <person name="Castelli M."/>
            <person name="Krenek S."/>
            <person name="Berendonk T.U."/>
            <person name="Bazzocchi C."/>
            <person name="Petroni G."/>
            <person name="Sassera D."/>
        </authorList>
    </citation>
    <scope>NUCLEOTIDE SEQUENCE [LARGE SCALE GENOMIC DNA]</scope>
    <source>
        <strain evidence="1">Rio ETE_ALG 3VII</strain>
    </source>
</reference>
<sequence length="168" mass="19556">MTISHSLPLSIEEIKLFLRIEHDEDNELLNALQFSSTKKLEAYLNIAIIPQTCRHKLTIVQDSVILPVVPIIEVQKITIHNGGVIKEIAKPDVKITDEEVIEGLQKLSCDYMMIYYTAGNYFASKHTYHMKYCLLEIIECEYNNRNKRPNSILDNALHRYSVFKRYKI</sequence>
<dbReference type="Proteomes" id="UP000244519">
    <property type="component" value="Chromosome"/>
</dbReference>
<accession>A0A2U8BR56</accession>
<proteinExistence type="predicted"/>
<dbReference type="InterPro" id="IPR021146">
    <property type="entry name" value="Phage_gp6-like_head-tail"/>
</dbReference>
<dbReference type="OrthoDB" id="7162439at2"/>
<protein>
    <submittedName>
        <fullName evidence="1">Phage protein</fullName>
    </submittedName>
</protein>
<dbReference type="RefSeq" id="WP_108672871.1">
    <property type="nucleotide sequence ID" value="NZ_CP025989.1"/>
</dbReference>
<keyword evidence="2" id="KW-1185">Reference proteome</keyword>
<organism evidence="1 2">
    <name type="scientific">Candidatus Fokinia solitaria</name>
    <dbReference type="NCBI Taxonomy" id="1802984"/>
    <lineage>
        <taxon>Bacteria</taxon>
        <taxon>Pseudomonadati</taxon>
        <taxon>Pseudomonadota</taxon>
        <taxon>Alphaproteobacteria</taxon>
        <taxon>Rickettsiales</taxon>
        <taxon>Candidatus Midichloriaceae</taxon>
        <taxon>Candidatus Fokinia</taxon>
    </lineage>
</organism>
<dbReference type="AlphaFoldDB" id="A0A2U8BR56"/>
<gene>
    <name evidence="1" type="ORF">Fsol_00005</name>
</gene>
<evidence type="ECO:0000313" key="1">
    <source>
        <dbReference type="EMBL" id="AWD32821.1"/>
    </source>
</evidence>
<dbReference type="KEGG" id="fso:Fsol_00005"/>
<dbReference type="Pfam" id="PF05135">
    <property type="entry name" value="Phage_connect_1"/>
    <property type="match status" value="1"/>
</dbReference>
<name>A0A2U8BR56_9RICK</name>
<evidence type="ECO:0000313" key="2">
    <source>
        <dbReference type="Proteomes" id="UP000244519"/>
    </source>
</evidence>
<dbReference type="EMBL" id="CP025989">
    <property type="protein sequence ID" value="AWD32821.1"/>
    <property type="molecule type" value="Genomic_DNA"/>
</dbReference>